<evidence type="ECO:0000256" key="7">
    <source>
        <dbReference type="ARBA" id="ARBA00011893"/>
    </source>
</evidence>
<dbReference type="RefSeq" id="WP_109572050.1">
    <property type="nucleotide sequence ID" value="NZ_UHJL01000001.1"/>
</dbReference>
<dbReference type="EC" id="2.4.2.7" evidence="7 12"/>
<organism evidence="14 15">
    <name type="scientific">Fibrobacter succinogenes</name>
    <name type="common">Bacteroides succinogenes</name>
    <dbReference type="NCBI Taxonomy" id="833"/>
    <lineage>
        <taxon>Bacteria</taxon>
        <taxon>Pseudomonadati</taxon>
        <taxon>Fibrobacterota</taxon>
        <taxon>Fibrobacteria</taxon>
        <taxon>Fibrobacterales</taxon>
        <taxon>Fibrobacteraceae</taxon>
        <taxon>Fibrobacter</taxon>
    </lineage>
</organism>
<dbReference type="InterPro" id="IPR029057">
    <property type="entry name" value="PRTase-like"/>
</dbReference>
<dbReference type="PANTHER" id="PTHR32315">
    <property type="entry name" value="ADENINE PHOSPHORIBOSYLTRANSFERASE"/>
    <property type="match status" value="1"/>
</dbReference>
<comment type="subunit">
    <text evidence="6 12">Homodimer.</text>
</comment>
<dbReference type="CDD" id="cd06223">
    <property type="entry name" value="PRTases_typeI"/>
    <property type="match status" value="1"/>
</dbReference>
<dbReference type="InterPro" id="IPR005764">
    <property type="entry name" value="Ade_phspho_trans"/>
</dbReference>
<keyword evidence="8 12" id="KW-0963">Cytoplasm</keyword>
<dbReference type="NCBIfam" id="NF002636">
    <property type="entry name" value="PRK02304.1-5"/>
    <property type="match status" value="1"/>
</dbReference>
<dbReference type="Gene3D" id="3.40.50.2020">
    <property type="match status" value="1"/>
</dbReference>
<evidence type="ECO:0000256" key="2">
    <source>
        <dbReference type="ARBA" id="ARBA00003968"/>
    </source>
</evidence>
<reference evidence="14 15" key="1">
    <citation type="submission" date="2017-08" db="EMBL/GenBank/DDBJ databases">
        <authorList>
            <person name="de Groot N.N."/>
        </authorList>
    </citation>
    <scope>NUCLEOTIDE SEQUENCE [LARGE SCALE GENOMIC DNA]</scope>
    <source>
        <strain evidence="14 15">HM2</strain>
    </source>
</reference>
<evidence type="ECO:0000256" key="9">
    <source>
        <dbReference type="ARBA" id="ARBA00022676"/>
    </source>
</evidence>
<dbReference type="NCBIfam" id="TIGR01090">
    <property type="entry name" value="apt"/>
    <property type="match status" value="1"/>
</dbReference>
<evidence type="ECO:0000256" key="1">
    <source>
        <dbReference type="ARBA" id="ARBA00000868"/>
    </source>
</evidence>
<dbReference type="EMBL" id="UHJL01000001">
    <property type="protein sequence ID" value="SUQ19405.1"/>
    <property type="molecule type" value="Genomic_DNA"/>
</dbReference>
<dbReference type="GO" id="GO:0044209">
    <property type="term" value="P:AMP salvage"/>
    <property type="evidence" value="ECO:0007669"/>
    <property type="project" value="UniProtKB-UniRule"/>
</dbReference>
<dbReference type="GO" id="GO:0016208">
    <property type="term" value="F:AMP binding"/>
    <property type="evidence" value="ECO:0007669"/>
    <property type="project" value="TreeGrafter"/>
</dbReference>
<dbReference type="GO" id="GO:0005737">
    <property type="term" value="C:cytoplasm"/>
    <property type="evidence" value="ECO:0007669"/>
    <property type="project" value="UniProtKB-SubCell"/>
</dbReference>
<dbReference type="NCBIfam" id="NF002634">
    <property type="entry name" value="PRK02304.1-3"/>
    <property type="match status" value="1"/>
</dbReference>
<dbReference type="AlphaFoldDB" id="A0A380RVT8"/>
<evidence type="ECO:0000313" key="15">
    <source>
        <dbReference type="Proteomes" id="UP000255423"/>
    </source>
</evidence>
<comment type="function">
    <text evidence="2 12">Catalyzes a salvage reaction resulting in the formation of AMP, that is energically less costly than de novo synthesis.</text>
</comment>
<feature type="domain" description="Phosphoribosyltransferase" evidence="13">
    <location>
        <begin position="48"/>
        <end position="162"/>
    </location>
</feature>
<dbReference type="UniPathway" id="UPA00588">
    <property type="reaction ID" value="UER00646"/>
</dbReference>
<dbReference type="SUPFAM" id="SSF53271">
    <property type="entry name" value="PRTase-like"/>
    <property type="match status" value="1"/>
</dbReference>
<dbReference type="Pfam" id="PF00156">
    <property type="entry name" value="Pribosyltran"/>
    <property type="match status" value="1"/>
</dbReference>
<gene>
    <name evidence="12" type="primary">apt</name>
    <name evidence="14" type="ORF">SAMN05661053_0637</name>
</gene>
<dbReference type="InterPro" id="IPR000836">
    <property type="entry name" value="PRTase_dom"/>
</dbReference>
<keyword evidence="11 12" id="KW-0660">Purine salvage</keyword>
<sequence length="171" mass="19044">MKRIEDYIIAVPDFPKPGVLFRDITGILSDPDGLKLTLNAFYKALENVDFDVVVGLEARGFLFGVPIAEHFHKPFVPERKKGKLPRETVEITYNLEYGTACMEVHKDAIKPGQRVVIVDDLLATGGTAKAAAHLVEKMGGKVECFAFVIELADLKGREFLDGYRVESLTKY</sequence>
<evidence type="ECO:0000256" key="4">
    <source>
        <dbReference type="ARBA" id="ARBA00004659"/>
    </source>
</evidence>
<dbReference type="GO" id="GO:0006168">
    <property type="term" value="P:adenine salvage"/>
    <property type="evidence" value="ECO:0007669"/>
    <property type="project" value="InterPro"/>
</dbReference>
<proteinExistence type="inferred from homology"/>
<dbReference type="PANTHER" id="PTHR32315:SF3">
    <property type="entry name" value="ADENINE PHOSPHORIBOSYLTRANSFERASE"/>
    <property type="match status" value="1"/>
</dbReference>
<evidence type="ECO:0000313" key="14">
    <source>
        <dbReference type="EMBL" id="SUQ19405.1"/>
    </source>
</evidence>
<evidence type="ECO:0000256" key="11">
    <source>
        <dbReference type="ARBA" id="ARBA00022726"/>
    </source>
</evidence>
<evidence type="ECO:0000256" key="6">
    <source>
        <dbReference type="ARBA" id="ARBA00011738"/>
    </source>
</evidence>
<accession>A0A380RVT8</accession>
<dbReference type="GO" id="GO:0006166">
    <property type="term" value="P:purine ribonucleoside salvage"/>
    <property type="evidence" value="ECO:0007669"/>
    <property type="project" value="UniProtKB-UniRule"/>
</dbReference>
<evidence type="ECO:0000256" key="5">
    <source>
        <dbReference type="ARBA" id="ARBA00008391"/>
    </source>
</evidence>
<comment type="pathway">
    <text evidence="4 12">Purine metabolism; AMP biosynthesis via salvage pathway; AMP from adenine: step 1/1.</text>
</comment>
<comment type="subcellular location">
    <subcellularLocation>
        <location evidence="3 12">Cytoplasm</location>
    </subcellularLocation>
</comment>
<name>A0A380RVT8_FIBSU</name>
<evidence type="ECO:0000256" key="12">
    <source>
        <dbReference type="HAMAP-Rule" id="MF_00004"/>
    </source>
</evidence>
<dbReference type="FunFam" id="3.40.50.2020:FF:000004">
    <property type="entry name" value="Adenine phosphoribosyltransferase"/>
    <property type="match status" value="1"/>
</dbReference>
<evidence type="ECO:0000256" key="3">
    <source>
        <dbReference type="ARBA" id="ARBA00004496"/>
    </source>
</evidence>
<dbReference type="HAMAP" id="MF_00004">
    <property type="entry name" value="Aden_phosphoribosyltr"/>
    <property type="match status" value="1"/>
</dbReference>
<dbReference type="GO" id="GO:0002055">
    <property type="term" value="F:adenine binding"/>
    <property type="evidence" value="ECO:0007669"/>
    <property type="project" value="TreeGrafter"/>
</dbReference>
<dbReference type="GO" id="GO:0003999">
    <property type="term" value="F:adenine phosphoribosyltransferase activity"/>
    <property type="evidence" value="ECO:0007669"/>
    <property type="project" value="UniProtKB-UniRule"/>
</dbReference>
<evidence type="ECO:0000256" key="10">
    <source>
        <dbReference type="ARBA" id="ARBA00022679"/>
    </source>
</evidence>
<dbReference type="InterPro" id="IPR050054">
    <property type="entry name" value="UPRTase/APRTase"/>
</dbReference>
<keyword evidence="10 12" id="KW-0808">Transferase</keyword>
<comment type="catalytic activity">
    <reaction evidence="1 12">
        <text>AMP + diphosphate = 5-phospho-alpha-D-ribose 1-diphosphate + adenine</text>
        <dbReference type="Rhea" id="RHEA:16609"/>
        <dbReference type="ChEBI" id="CHEBI:16708"/>
        <dbReference type="ChEBI" id="CHEBI:33019"/>
        <dbReference type="ChEBI" id="CHEBI:58017"/>
        <dbReference type="ChEBI" id="CHEBI:456215"/>
        <dbReference type="EC" id="2.4.2.7"/>
    </reaction>
</comment>
<keyword evidence="9 12" id="KW-0328">Glycosyltransferase</keyword>
<comment type="similarity">
    <text evidence="5 12">Belongs to the purine/pyrimidine phosphoribosyltransferase family.</text>
</comment>
<evidence type="ECO:0000259" key="13">
    <source>
        <dbReference type="Pfam" id="PF00156"/>
    </source>
</evidence>
<dbReference type="Proteomes" id="UP000255423">
    <property type="component" value="Unassembled WGS sequence"/>
</dbReference>
<evidence type="ECO:0000256" key="8">
    <source>
        <dbReference type="ARBA" id="ARBA00022490"/>
    </source>
</evidence>
<protein>
    <recommendedName>
        <fullName evidence="7 12">Adenine phosphoribosyltransferase</fullName>
        <shortName evidence="12">APRT</shortName>
        <ecNumber evidence="7 12">2.4.2.7</ecNumber>
    </recommendedName>
</protein>